<protein>
    <submittedName>
        <fullName evidence="14">Leucine-rich repeat protein</fullName>
    </submittedName>
</protein>
<dbReference type="PANTHER" id="PTHR48063:SF112">
    <property type="entry name" value="RECEPTOR LIKE PROTEIN 30-LIKE"/>
    <property type="match status" value="1"/>
</dbReference>
<evidence type="ECO:0000256" key="10">
    <source>
        <dbReference type="ARBA" id="ARBA00023180"/>
    </source>
</evidence>
<keyword evidence="5" id="KW-0812">Transmembrane</keyword>
<dbReference type="EMBL" id="BKCJ010008177">
    <property type="protein sequence ID" value="GEU80942.1"/>
    <property type="molecule type" value="Genomic_DNA"/>
</dbReference>
<evidence type="ECO:0000256" key="8">
    <source>
        <dbReference type="ARBA" id="ARBA00022989"/>
    </source>
</evidence>
<evidence type="ECO:0000256" key="6">
    <source>
        <dbReference type="ARBA" id="ARBA00022729"/>
    </source>
</evidence>
<evidence type="ECO:0000313" key="14">
    <source>
        <dbReference type="EMBL" id="GEU80942.1"/>
    </source>
</evidence>
<dbReference type="FunFam" id="3.80.10.10:FF:000095">
    <property type="entry name" value="LRR receptor-like serine/threonine-protein kinase GSO1"/>
    <property type="match status" value="2"/>
</dbReference>
<evidence type="ECO:0000256" key="5">
    <source>
        <dbReference type="ARBA" id="ARBA00022692"/>
    </source>
</evidence>
<dbReference type="SUPFAM" id="SSF52047">
    <property type="entry name" value="RNI-like"/>
    <property type="match status" value="1"/>
</dbReference>
<reference evidence="14" key="1">
    <citation type="journal article" date="2019" name="Sci. Rep.">
        <title>Draft genome of Tanacetum cinerariifolium, the natural source of mosquito coil.</title>
        <authorList>
            <person name="Yamashiro T."/>
            <person name="Shiraishi A."/>
            <person name="Satake H."/>
            <person name="Nakayama K."/>
        </authorList>
    </citation>
    <scope>NUCLEOTIDE SEQUENCE</scope>
</reference>
<dbReference type="InterPro" id="IPR032675">
    <property type="entry name" value="LRR_dom_sf"/>
</dbReference>
<comment type="subcellular location">
    <subcellularLocation>
        <location evidence="1">Cell membrane</location>
        <topology evidence="1">Single-pass type I membrane protein</topology>
    </subcellularLocation>
</comment>
<keyword evidence="9" id="KW-0472">Membrane</keyword>
<evidence type="ECO:0000256" key="7">
    <source>
        <dbReference type="ARBA" id="ARBA00022737"/>
    </source>
</evidence>
<dbReference type="InterPro" id="IPR055414">
    <property type="entry name" value="LRR_R13L4/SHOC2-like"/>
</dbReference>
<feature type="domain" description="Leucine-rich repeat-containing N-terminal plant-type" evidence="12">
    <location>
        <begin position="35"/>
        <end position="72"/>
    </location>
</feature>
<gene>
    <name evidence="14" type="ORF">Tci_052920</name>
</gene>
<dbReference type="InterPro" id="IPR046956">
    <property type="entry name" value="RLP23-like"/>
</dbReference>
<name>A0A6L2N750_TANCI</name>
<keyword evidence="6 11" id="KW-0732">Signal</keyword>
<evidence type="ECO:0000259" key="12">
    <source>
        <dbReference type="Pfam" id="PF08263"/>
    </source>
</evidence>
<sequence>MGNIRCLFFIILILESILTNTCLGARYITAACSKKERLALIKFKNSVKDEFGMLSSWGVGSDCCRWERVTCDNATGSVIGLSLRGNVMGSVRDDDLDSWGVGEEHYSSENDFSDYFAEKCYQLVGGKVNSCLAELRHLKYLDLSWNDFLGSHIPDLSNANFVPYLNSSTKLANIKHLDLSSNNFQDDPLPRFLQNMTSLAFLDLSGYNLSQAWNSENMLNMIPSVSELHLSYCSIPKALGKLRSLQVLVLSYNHLTGPISEALGNLRSLQVLELSSNYLSGPIPKFHGKLTKLRLSYNQLNGTIPDSLGRSIDLTELRLQSNWLTCHIPLTLGKLTSLQVFSLSSNLLNGTIPVSFGQLNKLIFLDASNNSLQGVVSEAQFANLSALMYLNIAYNNQLTFNVSRDWIPPFQLNIVSLESCNISDEFPQWFQTQQNLKELVLSNTSISGPPPTWLRQMPIIRVLDLSYNKLTGTLTNLPSGDLLNEVRYQAADILLMQNNLFTGSIPRLLCTRTDLTILDLSRNRLTWNIPECLGNLKSLTKILLGSNKLSGSLPSSLGCIFSSLTWLQLNDNKFSGELPNEYRNFVYLEVLDSGENKISGKIPEWTGKNLTSLQVLRLHQNNFMGKIPKSLCRLHYVHILDLAHNSFTGSIPHCFGKLRGMIELPWSAQNPDYDRNLKQVIKGAELEYIKMWTSIFNMDLSGINLLEKYLKN</sequence>
<evidence type="ECO:0000256" key="1">
    <source>
        <dbReference type="ARBA" id="ARBA00004251"/>
    </source>
</evidence>
<keyword evidence="10" id="KW-0325">Glycoprotein</keyword>
<dbReference type="Gene3D" id="3.80.10.10">
    <property type="entry name" value="Ribonuclease Inhibitor"/>
    <property type="match status" value="5"/>
</dbReference>
<dbReference type="InterPro" id="IPR003591">
    <property type="entry name" value="Leu-rich_rpt_typical-subtyp"/>
</dbReference>
<evidence type="ECO:0000256" key="2">
    <source>
        <dbReference type="ARBA" id="ARBA00009592"/>
    </source>
</evidence>
<organism evidence="14">
    <name type="scientific">Tanacetum cinerariifolium</name>
    <name type="common">Dalmatian daisy</name>
    <name type="synonym">Chrysanthemum cinerariifolium</name>
    <dbReference type="NCBI Taxonomy" id="118510"/>
    <lineage>
        <taxon>Eukaryota</taxon>
        <taxon>Viridiplantae</taxon>
        <taxon>Streptophyta</taxon>
        <taxon>Embryophyta</taxon>
        <taxon>Tracheophyta</taxon>
        <taxon>Spermatophyta</taxon>
        <taxon>Magnoliopsida</taxon>
        <taxon>eudicotyledons</taxon>
        <taxon>Gunneridae</taxon>
        <taxon>Pentapetalae</taxon>
        <taxon>asterids</taxon>
        <taxon>campanulids</taxon>
        <taxon>Asterales</taxon>
        <taxon>Asteraceae</taxon>
        <taxon>Asteroideae</taxon>
        <taxon>Anthemideae</taxon>
        <taxon>Anthemidinae</taxon>
        <taxon>Tanacetum</taxon>
    </lineage>
</organism>
<feature type="domain" description="Disease resistance R13L4/SHOC-2-like LRR" evidence="13">
    <location>
        <begin position="237"/>
        <end position="542"/>
    </location>
</feature>
<dbReference type="InterPro" id="IPR001611">
    <property type="entry name" value="Leu-rich_rpt"/>
</dbReference>
<evidence type="ECO:0000256" key="4">
    <source>
        <dbReference type="ARBA" id="ARBA00022614"/>
    </source>
</evidence>
<evidence type="ECO:0000259" key="13">
    <source>
        <dbReference type="Pfam" id="PF23598"/>
    </source>
</evidence>
<dbReference type="Pfam" id="PF00560">
    <property type="entry name" value="LRR_1"/>
    <property type="match status" value="4"/>
</dbReference>
<accession>A0A6L2N750</accession>
<comment type="caution">
    <text evidence="14">The sequence shown here is derived from an EMBL/GenBank/DDBJ whole genome shotgun (WGS) entry which is preliminary data.</text>
</comment>
<keyword evidence="3" id="KW-1003">Cell membrane</keyword>
<dbReference type="GO" id="GO:0006952">
    <property type="term" value="P:defense response"/>
    <property type="evidence" value="ECO:0007669"/>
    <property type="project" value="UniProtKB-ARBA"/>
</dbReference>
<keyword evidence="4" id="KW-0433">Leucine-rich repeat</keyword>
<feature type="chain" id="PRO_5026808000" evidence="11">
    <location>
        <begin position="25"/>
        <end position="712"/>
    </location>
</feature>
<dbReference type="Pfam" id="PF08263">
    <property type="entry name" value="LRRNT_2"/>
    <property type="match status" value="1"/>
</dbReference>
<dbReference type="SUPFAM" id="SSF52058">
    <property type="entry name" value="L domain-like"/>
    <property type="match status" value="2"/>
</dbReference>
<proteinExistence type="inferred from homology"/>
<dbReference type="GO" id="GO:0051707">
    <property type="term" value="P:response to other organism"/>
    <property type="evidence" value="ECO:0007669"/>
    <property type="project" value="UniProtKB-ARBA"/>
</dbReference>
<dbReference type="InterPro" id="IPR013210">
    <property type="entry name" value="LRR_N_plant-typ"/>
</dbReference>
<keyword evidence="8" id="KW-1133">Transmembrane helix</keyword>
<feature type="signal peptide" evidence="11">
    <location>
        <begin position="1"/>
        <end position="24"/>
    </location>
</feature>
<dbReference type="Pfam" id="PF23598">
    <property type="entry name" value="LRR_14"/>
    <property type="match status" value="1"/>
</dbReference>
<evidence type="ECO:0000256" key="9">
    <source>
        <dbReference type="ARBA" id="ARBA00023136"/>
    </source>
</evidence>
<comment type="similarity">
    <text evidence="2">Belongs to the RLP family.</text>
</comment>
<keyword evidence="7" id="KW-0677">Repeat</keyword>
<dbReference type="GO" id="GO:0005886">
    <property type="term" value="C:plasma membrane"/>
    <property type="evidence" value="ECO:0007669"/>
    <property type="project" value="UniProtKB-SubCell"/>
</dbReference>
<dbReference type="PANTHER" id="PTHR48063">
    <property type="entry name" value="LRR RECEPTOR-LIKE KINASE"/>
    <property type="match status" value="1"/>
</dbReference>
<evidence type="ECO:0000256" key="3">
    <source>
        <dbReference type="ARBA" id="ARBA00022475"/>
    </source>
</evidence>
<dbReference type="AlphaFoldDB" id="A0A6L2N750"/>
<evidence type="ECO:0000256" key="11">
    <source>
        <dbReference type="SAM" id="SignalP"/>
    </source>
</evidence>
<dbReference type="SMART" id="SM00369">
    <property type="entry name" value="LRR_TYP"/>
    <property type="match status" value="8"/>
</dbReference>
<dbReference type="Pfam" id="PF13516">
    <property type="entry name" value="LRR_6"/>
    <property type="match status" value="1"/>
</dbReference>